<dbReference type="Gene3D" id="3.40.630.30">
    <property type="match status" value="1"/>
</dbReference>
<keyword evidence="2" id="KW-0012">Acyltransferase</keyword>
<organism evidence="4">
    <name type="scientific">marine sediment metagenome</name>
    <dbReference type="NCBI Taxonomy" id="412755"/>
    <lineage>
        <taxon>unclassified sequences</taxon>
        <taxon>metagenomes</taxon>
        <taxon>ecological metagenomes</taxon>
    </lineage>
</organism>
<accession>X1D340</accession>
<dbReference type="SUPFAM" id="SSF55729">
    <property type="entry name" value="Acyl-CoA N-acyltransferases (Nat)"/>
    <property type="match status" value="1"/>
</dbReference>
<evidence type="ECO:0000313" key="4">
    <source>
        <dbReference type="EMBL" id="GAG90926.1"/>
    </source>
</evidence>
<dbReference type="GO" id="GO:0016747">
    <property type="term" value="F:acyltransferase activity, transferring groups other than amino-acyl groups"/>
    <property type="evidence" value="ECO:0007669"/>
    <property type="project" value="InterPro"/>
</dbReference>
<proteinExistence type="predicted"/>
<dbReference type="InterPro" id="IPR016181">
    <property type="entry name" value="Acyl_CoA_acyltransferase"/>
</dbReference>
<dbReference type="PROSITE" id="PS51186">
    <property type="entry name" value="GNAT"/>
    <property type="match status" value="1"/>
</dbReference>
<reference evidence="4" key="1">
    <citation type="journal article" date="2014" name="Front. Microbiol.">
        <title>High frequency of phylogenetically diverse reductive dehalogenase-homologous genes in deep subseafloor sedimentary metagenomes.</title>
        <authorList>
            <person name="Kawai M."/>
            <person name="Futagami T."/>
            <person name="Toyoda A."/>
            <person name="Takaki Y."/>
            <person name="Nishi S."/>
            <person name="Hori S."/>
            <person name="Arai W."/>
            <person name="Tsubouchi T."/>
            <person name="Morono Y."/>
            <person name="Uchiyama I."/>
            <person name="Ito T."/>
            <person name="Fujiyama A."/>
            <person name="Inagaki F."/>
            <person name="Takami H."/>
        </authorList>
    </citation>
    <scope>NUCLEOTIDE SEQUENCE</scope>
    <source>
        <strain evidence="4">Expedition CK06-06</strain>
    </source>
</reference>
<keyword evidence="1" id="KW-0808">Transferase</keyword>
<comment type="caution">
    <text evidence="4">The sequence shown here is derived from an EMBL/GenBank/DDBJ whole genome shotgun (WGS) entry which is preliminary data.</text>
</comment>
<dbReference type="Pfam" id="PF13673">
    <property type="entry name" value="Acetyltransf_10"/>
    <property type="match status" value="1"/>
</dbReference>
<name>X1D340_9ZZZZ</name>
<dbReference type="EMBL" id="BART01024561">
    <property type="protein sequence ID" value="GAG90926.1"/>
    <property type="molecule type" value="Genomic_DNA"/>
</dbReference>
<sequence length="155" mass="17757">NYTLMTEIIREIQEEDRPFCLELIQSCILHVNSRNYTPQFIKSLTESYSKNFMRRPERSTFVLEKDGILVGTGSIILSEGRINDMFIDVENHNKGFGKSLMAHLENIAQENSLKALFLYSSISGVNFYEKVGYTQVSQLDHGAGNIEIKMEKKLV</sequence>
<evidence type="ECO:0000259" key="3">
    <source>
        <dbReference type="PROSITE" id="PS51186"/>
    </source>
</evidence>
<dbReference type="PANTHER" id="PTHR43877">
    <property type="entry name" value="AMINOALKYLPHOSPHONATE N-ACETYLTRANSFERASE-RELATED-RELATED"/>
    <property type="match status" value="1"/>
</dbReference>
<dbReference type="PANTHER" id="PTHR43877:SF1">
    <property type="entry name" value="ACETYLTRANSFERASE"/>
    <property type="match status" value="1"/>
</dbReference>
<dbReference type="InterPro" id="IPR000182">
    <property type="entry name" value="GNAT_dom"/>
</dbReference>
<gene>
    <name evidence="4" type="ORF">S01H4_44319</name>
</gene>
<dbReference type="InterPro" id="IPR050832">
    <property type="entry name" value="Bact_Acetyltransf"/>
</dbReference>
<dbReference type="CDD" id="cd04301">
    <property type="entry name" value="NAT_SF"/>
    <property type="match status" value="1"/>
</dbReference>
<evidence type="ECO:0000256" key="2">
    <source>
        <dbReference type="ARBA" id="ARBA00023315"/>
    </source>
</evidence>
<feature type="domain" description="N-acetyltransferase" evidence="3">
    <location>
        <begin position="7"/>
        <end position="155"/>
    </location>
</feature>
<feature type="non-terminal residue" evidence="4">
    <location>
        <position position="1"/>
    </location>
</feature>
<evidence type="ECO:0000256" key="1">
    <source>
        <dbReference type="ARBA" id="ARBA00022679"/>
    </source>
</evidence>
<protein>
    <recommendedName>
        <fullName evidence="3">N-acetyltransferase domain-containing protein</fullName>
    </recommendedName>
</protein>
<dbReference type="AlphaFoldDB" id="X1D340"/>